<dbReference type="Proteomes" id="UP000663400">
    <property type="component" value="Chromosome"/>
</dbReference>
<keyword evidence="2" id="KW-1185">Reference proteome</keyword>
<sequence>MRTMMATHEQLNAVWSAIDLESGELPGTYQRRIADSGTLACYASLVRPDGLRRFSVQVVASACSHLAYVMGRGFELVVEHIAQQSEAILHLQERPGAGKAIFAILCADLIAVSRASSDVALASALFCKRIGAWKRFFEAQGDDGISRESYVGLWGELHAMASMIAAGTPSPDALRAWLGPVGAPQDFSFGLRAVEVKTSVAAQMTEVHVSNAMQLDGSALEALHLVCIHCEFRPSAGITMSVLRDRICAVLGGELSGSFLETLLSRGLANPDVAPWADWGFSVIREMAFVVDDSFPCIRIGDIPAGVVDLSYSVQLGACVAHRVDVASVLSAARFGEQA</sequence>
<dbReference type="InterPro" id="IPR025534">
    <property type="entry name" value="DUF4420"/>
</dbReference>
<dbReference type="Pfam" id="PF14390">
    <property type="entry name" value="DUF4420"/>
    <property type="match status" value="1"/>
</dbReference>
<gene>
    <name evidence="1" type="ORF">HIV01_015715</name>
</gene>
<dbReference type="EMBL" id="CP071517">
    <property type="protein sequence ID" value="QSX74605.1"/>
    <property type="molecule type" value="Genomic_DNA"/>
</dbReference>
<evidence type="ECO:0000313" key="2">
    <source>
        <dbReference type="Proteomes" id="UP000663400"/>
    </source>
</evidence>
<reference evidence="1 2" key="1">
    <citation type="submission" date="2021-02" db="EMBL/GenBank/DDBJ databases">
        <title>Lysobacter arenosi sp. nov., isolated from soil of gangwondo yeongwol, south Korea.</title>
        <authorList>
            <person name="Kim K.R."/>
            <person name="Kim K.H."/>
            <person name="Jeon C.O."/>
        </authorList>
    </citation>
    <scope>NUCLEOTIDE SEQUENCE [LARGE SCALE GENOMIC DNA]</scope>
    <source>
        <strain evidence="1 2">R7</strain>
    </source>
</reference>
<name>A0ABX7RA51_9GAMM</name>
<proteinExistence type="predicted"/>
<organism evidence="1 2">
    <name type="scientific">Lysobacter arenosi</name>
    <dbReference type="NCBI Taxonomy" id="2795387"/>
    <lineage>
        <taxon>Bacteria</taxon>
        <taxon>Pseudomonadati</taxon>
        <taxon>Pseudomonadota</taxon>
        <taxon>Gammaproteobacteria</taxon>
        <taxon>Lysobacterales</taxon>
        <taxon>Lysobacteraceae</taxon>
        <taxon>Lysobacter</taxon>
    </lineage>
</organism>
<protein>
    <submittedName>
        <fullName evidence="1">PD-(D/E)XK motif protein</fullName>
    </submittedName>
</protein>
<evidence type="ECO:0000313" key="1">
    <source>
        <dbReference type="EMBL" id="QSX74605.1"/>
    </source>
</evidence>
<accession>A0ABX7RA51</accession>